<dbReference type="GO" id="GO:0019563">
    <property type="term" value="P:glycerol catabolic process"/>
    <property type="evidence" value="ECO:0007669"/>
    <property type="project" value="TreeGrafter"/>
</dbReference>
<organism evidence="7 8">
    <name type="scientific">Kineococcus xinjiangensis</name>
    <dbReference type="NCBI Taxonomy" id="512762"/>
    <lineage>
        <taxon>Bacteria</taxon>
        <taxon>Bacillati</taxon>
        <taxon>Actinomycetota</taxon>
        <taxon>Actinomycetes</taxon>
        <taxon>Kineosporiales</taxon>
        <taxon>Kineosporiaceae</taxon>
        <taxon>Kineococcus</taxon>
    </lineage>
</organism>
<dbReference type="Proteomes" id="UP000239485">
    <property type="component" value="Unassembled WGS sequence"/>
</dbReference>
<dbReference type="GO" id="GO:0005829">
    <property type="term" value="C:cytosol"/>
    <property type="evidence" value="ECO:0007669"/>
    <property type="project" value="TreeGrafter"/>
</dbReference>
<name>A0A2S6IJA4_9ACTN</name>
<dbReference type="InterPro" id="IPR004006">
    <property type="entry name" value="DhaK_dom"/>
</dbReference>
<keyword evidence="1" id="KW-0808">Transferase</keyword>
<dbReference type="AlphaFoldDB" id="A0A2S6IJA4"/>
<dbReference type="Gene3D" id="1.25.40.340">
    <property type="match status" value="1"/>
</dbReference>
<dbReference type="RefSeq" id="WP_104433196.1">
    <property type="nucleotide sequence ID" value="NZ_PTJD01000008.1"/>
</dbReference>
<dbReference type="SUPFAM" id="SSF82549">
    <property type="entry name" value="DAK1/DegV-like"/>
    <property type="match status" value="1"/>
</dbReference>
<dbReference type="GO" id="GO:0005524">
    <property type="term" value="F:ATP binding"/>
    <property type="evidence" value="ECO:0007669"/>
    <property type="project" value="UniProtKB-KW"/>
</dbReference>
<gene>
    <name evidence="7" type="ORF">CLV92_108167</name>
</gene>
<feature type="domain" description="DhaK" evidence="6">
    <location>
        <begin position="7"/>
        <end position="326"/>
    </location>
</feature>
<dbReference type="InterPro" id="IPR004007">
    <property type="entry name" value="DhaL_dom"/>
</dbReference>
<dbReference type="GO" id="GO:0004371">
    <property type="term" value="F:glycerone kinase activity"/>
    <property type="evidence" value="ECO:0007669"/>
    <property type="project" value="InterPro"/>
</dbReference>
<dbReference type="PROSITE" id="PS51481">
    <property type="entry name" value="DHAK"/>
    <property type="match status" value="1"/>
</dbReference>
<evidence type="ECO:0000259" key="5">
    <source>
        <dbReference type="PROSITE" id="PS51480"/>
    </source>
</evidence>
<dbReference type="PANTHER" id="PTHR28629">
    <property type="entry name" value="TRIOKINASE/FMN CYCLASE"/>
    <property type="match status" value="1"/>
</dbReference>
<protein>
    <submittedName>
        <fullName evidence="7">Dihydroxyacetone kinase</fullName>
    </submittedName>
</protein>
<sequence length="543" mass="53652">MEHFVNAPADAVVDGLDGVVVAAGAGRLARLDGLPDVKVVVRADWQRDRVAVVSGGGSGHEPAHAGFVGPGLLTAAVCGDVFASPSVEAVLAAIRAVTGEAGCLLVVKNYTGDRLNFGLAAERAKALGLRVEVVVVGDDVALPDVAQPRGVAGTLFVHKTAGALAESGADLEAVRSAAQRVADSVRTLGVAVTGAAIPGRPVETRLGTGEAELGLGIHGEPGVEVLRLGPVRDLVARIAGDLGARVDPGRPLALLVNDLGSAPLLETAIVLRELLATELGARAELLVGPAPLMTSLGMKGFSVSALPLDAGLRTALLAPVAAWTAWPGARSVAPAAVVAVPESAGHEVAAASDDARTRAVLLAVCGALVAAEADLNALDAKVGDGDTGSTLAGAARRVEAELDALPLADRAALLDRLSDVLATAVGGSSGVLLAVLCAGASAESARGGGVAAALLAGAEAMSRYGGAGEGDRTMLDALLPALRSLADGGPAAAAEAARKGADATAGMRRARAGRSSYVGEAHLDGVADPGAEAVARVFAAVAG</sequence>
<evidence type="ECO:0000259" key="6">
    <source>
        <dbReference type="PROSITE" id="PS51481"/>
    </source>
</evidence>
<evidence type="ECO:0000256" key="3">
    <source>
        <dbReference type="ARBA" id="ARBA00022777"/>
    </source>
</evidence>
<dbReference type="Gene3D" id="3.30.1180.20">
    <property type="entry name" value="Dihydroxyacetone kinase, domain 2"/>
    <property type="match status" value="1"/>
</dbReference>
<evidence type="ECO:0000256" key="1">
    <source>
        <dbReference type="ARBA" id="ARBA00022679"/>
    </source>
</evidence>
<dbReference type="InterPro" id="IPR036117">
    <property type="entry name" value="DhaL_dom_sf"/>
</dbReference>
<dbReference type="OrthoDB" id="9806345at2"/>
<evidence type="ECO:0000313" key="7">
    <source>
        <dbReference type="EMBL" id="PPK94265.1"/>
    </source>
</evidence>
<dbReference type="FunFam" id="3.40.50.10440:FF:000001">
    <property type="entry name" value="Dihydroxyacetone kinase, DhaK subunit"/>
    <property type="match status" value="1"/>
</dbReference>
<keyword evidence="2" id="KW-0547">Nucleotide-binding</keyword>
<evidence type="ECO:0000313" key="8">
    <source>
        <dbReference type="Proteomes" id="UP000239485"/>
    </source>
</evidence>
<proteinExistence type="predicted"/>
<feature type="domain" description="DhaL" evidence="5">
    <location>
        <begin position="355"/>
        <end position="543"/>
    </location>
</feature>
<dbReference type="EMBL" id="PTJD01000008">
    <property type="protein sequence ID" value="PPK94265.1"/>
    <property type="molecule type" value="Genomic_DNA"/>
</dbReference>
<comment type="caution">
    <text evidence="7">The sequence shown here is derived from an EMBL/GenBank/DDBJ whole genome shotgun (WGS) entry which is preliminary data.</text>
</comment>
<evidence type="ECO:0000256" key="4">
    <source>
        <dbReference type="ARBA" id="ARBA00022840"/>
    </source>
</evidence>
<accession>A0A2S6IJA4</accession>
<keyword evidence="8" id="KW-1185">Reference proteome</keyword>
<dbReference type="PANTHER" id="PTHR28629:SF4">
    <property type="entry name" value="TRIOKINASE_FMN CYCLASE"/>
    <property type="match status" value="1"/>
</dbReference>
<dbReference type="Pfam" id="PF02734">
    <property type="entry name" value="Dak2"/>
    <property type="match status" value="1"/>
</dbReference>
<dbReference type="SMART" id="SM01120">
    <property type="entry name" value="Dak2"/>
    <property type="match status" value="1"/>
</dbReference>
<dbReference type="Pfam" id="PF02733">
    <property type="entry name" value="Dak1"/>
    <property type="match status" value="1"/>
</dbReference>
<dbReference type="Gene3D" id="3.40.50.10440">
    <property type="entry name" value="Dihydroxyacetone kinase, domain 1"/>
    <property type="match status" value="1"/>
</dbReference>
<evidence type="ECO:0000256" key="2">
    <source>
        <dbReference type="ARBA" id="ARBA00022741"/>
    </source>
</evidence>
<dbReference type="InterPro" id="IPR050861">
    <property type="entry name" value="Dihydroxyacetone_Kinase"/>
</dbReference>
<keyword evidence="3 7" id="KW-0418">Kinase</keyword>
<reference evidence="7 8" key="1">
    <citation type="submission" date="2018-02" db="EMBL/GenBank/DDBJ databases">
        <title>Genomic Encyclopedia of Archaeal and Bacterial Type Strains, Phase II (KMG-II): from individual species to whole genera.</title>
        <authorList>
            <person name="Goeker M."/>
        </authorList>
    </citation>
    <scope>NUCLEOTIDE SEQUENCE [LARGE SCALE GENOMIC DNA]</scope>
    <source>
        <strain evidence="7 8">DSM 22857</strain>
    </source>
</reference>
<dbReference type="PROSITE" id="PS51480">
    <property type="entry name" value="DHAL"/>
    <property type="match status" value="1"/>
</dbReference>
<dbReference type="SUPFAM" id="SSF101473">
    <property type="entry name" value="DhaL-like"/>
    <property type="match status" value="1"/>
</dbReference>
<keyword evidence="4" id="KW-0067">ATP-binding</keyword>